<gene>
    <name evidence="3" type="ORF">SCP_0506640</name>
</gene>
<comment type="caution">
    <text evidence="3">The sequence shown here is derived from an EMBL/GenBank/DDBJ whole genome shotgun (WGS) entry which is preliminary data.</text>
</comment>
<evidence type="ECO:0000259" key="2">
    <source>
        <dbReference type="Pfam" id="PF17667"/>
    </source>
</evidence>
<feature type="compositionally biased region" description="Basic and acidic residues" evidence="1">
    <location>
        <begin position="774"/>
        <end position="783"/>
    </location>
</feature>
<proteinExistence type="predicted"/>
<dbReference type="RefSeq" id="XP_027614522.1">
    <property type="nucleotide sequence ID" value="XM_027758721.1"/>
</dbReference>
<feature type="region of interest" description="Disordered" evidence="1">
    <location>
        <begin position="771"/>
        <end position="825"/>
    </location>
</feature>
<dbReference type="PANTHER" id="PTHR38248:SF2">
    <property type="entry name" value="FUNK1 11"/>
    <property type="match status" value="1"/>
</dbReference>
<organism evidence="3 4">
    <name type="scientific">Sparassis crispa</name>
    <dbReference type="NCBI Taxonomy" id="139825"/>
    <lineage>
        <taxon>Eukaryota</taxon>
        <taxon>Fungi</taxon>
        <taxon>Dikarya</taxon>
        <taxon>Basidiomycota</taxon>
        <taxon>Agaricomycotina</taxon>
        <taxon>Agaricomycetes</taxon>
        <taxon>Polyporales</taxon>
        <taxon>Sparassidaceae</taxon>
        <taxon>Sparassis</taxon>
    </lineage>
</organism>
<feature type="compositionally biased region" description="Polar residues" evidence="1">
    <location>
        <begin position="784"/>
        <end position="795"/>
    </location>
</feature>
<keyword evidence="4" id="KW-1185">Reference proteome</keyword>
<dbReference type="Pfam" id="PF17667">
    <property type="entry name" value="Pkinase_fungal"/>
    <property type="match status" value="2"/>
</dbReference>
<dbReference type="OrthoDB" id="2797568at2759"/>
<dbReference type="EMBL" id="BFAD01000005">
    <property type="protein sequence ID" value="GBE83609.1"/>
    <property type="molecule type" value="Genomic_DNA"/>
</dbReference>
<dbReference type="InParanoid" id="A0A401GN68"/>
<protein>
    <recommendedName>
        <fullName evidence="2">Fungal-type protein kinase domain-containing protein</fullName>
    </recommendedName>
</protein>
<reference evidence="3 4" key="1">
    <citation type="journal article" date="2018" name="Sci. Rep.">
        <title>Genome sequence of the cauliflower mushroom Sparassis crispa (Hanabiratake) and its association with beneficial usage.</title>
        <authorList>
            <person name="Kiyama R."/>
            <person name="Furutani Y."/>
            <person name="Kawaguchi K."/>
            <person name="Nakanishi T."/>
        </authorList>
    </citation>
    <scope>NUCLEOTIDE SEQUENCE [LARGE SCALE GENOMIC DNA]</scope>
</reference>
<dbReference type="PANTHER" id="PTHR38248">
    <property type="entry name" value="FUNK1 6"/>
    <property type="match status" value="1"/>
</dbReference>
<feature type="region of interest" description="Disordered" evidence="1">
    <location>
        <begin position="404"/>
        <end position="442"/>
    </location>
</feature>
<evidence type="ECO:0000256" key="1">
    <source>
        <dbReference type="SAM" id="MobiDB-lite"/>
    </source>
</evidence>
<name>A0A401GN68_9APHY</name>
<feature type="compositionally biased region" description="Low complexity" evidence="1">
    <location>
        <begin position="431"/>
        <end position="440"/>
    </location>
</feature>
<feature type="domain" description="Fungal-type protein kinase" evidence="2">
    <location>
        <begin position="539"/>
        <end position="665"/>
    </location>
</feature>
<sequence length="825" mass="92087">MSYFHSQSNSTADSERSDCGCSFWSCGSTESSCSGVPVASPTIHDANEQNRYEWTSQYLHKIKQFNGTIDSFVQILVPSEVACPTLDCSGIFDRVPNDCDEQLMYEPLVKAFHMLTEDFPAAKSLTFLNYSNFSMRFPYMSRDPYHRQAKTDLTVSYPGTAETLCAPRWSDISLAIDVKPCQTDDPTWQFSKEHANTVMGLVSSGHNLLMGHMGLFAFLINIFGHRACIFRFDHSSVIASPQFNYVQRPELLKQFFWNFVNPLLGTAISGVDPLVSVPTNLELAWARNVFGKEKLPGLDLDMSSWIRAEVETENGEIMIKEFLTVKLLFIDPCLFCHSTMIWSAIERDDESGEQYVIKDSWQPQDPQSETVYYSHILKALRERNEHPFGLAVVQAGTDLGVKEDNEQMEPYGPPPEQPVLRKPPSHALDRSSAPLASSSSRTGDVDLFSLSPLSALPSSPLPTKNVNLFSLSPLSLPPPSPATTGNVDHFSLSPLSPPPSSKRLWITVPESAYRNPTNSPELSQVFFECAGRSPDPVNIQTPGIPLSRFPSTKRVVNTLCDAIEGRQRACSGGVLRRDVSEGDVYMIDGKPYKGCIGDSDYSSFVPTLQSGHDDLTRPDANPTDSVKERMGTHAFVAIKLLDNKGVIHDAHNDLESFYWLFIWLVIRHTVHTDPEGMKAHSLMFLHENDHLCANMKRGWLISEDQYLSVPGNASLTWMLKEFTILCRVGNFTLRGPPVLLTHDAVTGKFEAALNMDGWSEDDRALPLKPNVDSEESRLKDNARNSEQGQTVNTVQDKVPMSSSKRKREPEEDLNPSSKRCKSAIV</sequence>
<dbReference type="InterPro" id="IPR040976">
    <property type="entry name" value="Pkinase_fungal"/>
</dbReference>
<accession>A0A401GN68</accession>
<evidence type="ECO:0000313" key="3">
    <source>
        <dbReference type="EMBL" id="GBE83609.1"/>
    </source>
</evidence>
<evidence type="ECO:0000313" key="4">
    <source>
        <dbReference type="Proteomes" id="UP000287166"/>
    </source>
</evidence>
<dbReference type="GeneID" id="38780526"/>
<dbReference type="AlphaFoldDB" id="A0A401GN68"/>
<dbReference type="Proteomes" id="UP000287166">
    <property type="component" value="Unassembled WGS sequence"/>
</dbReference>
<feature type="domain" description="Fungal-type protein kinase" evidence="2">
    <location>
        <begin position="216"/>
        <end position="370"/>
    </location>
</feature>